<evidence type="ECO:0000313" key="1">
    <source>
        <dbReference type="EMBL" id="KAK7351884.1"/>
    </source>
</evidence>
<proteinExistence type="predicted"/>
<organism evidence="1 2">
    <name type="scientific">Canavalia gladiata</name>
    <name type="common">Sword bean</name>
    <name type="synonym">Dolichos gladiatus</name>
    <dbReference type="NCBI Taxonomy" id="3824"/>
    <lineage>
        <taxon>Eukaryota</taxon>
        <taxon>Viridiplantae</taxon>
        <taxon>Streptophyta</taxon>
        <taxon>Embryophyta</taxon>
        <taxon>Tracheophyta</taxon>
        <taxon>Spermatophyta</taxon>
        <taxon>Magnoliopsida</taxon>
        <taxon>eudicotyledons</taxon>
        <taxon>Gunneridae</taxon>
        <taxon>Pentapetalae</taxon>
        <taxon>rosids</taxon>
        <taxon>fabids</taxon>
        <taxon>Fabales</taxon>
        <taxon>Fabaceae</taxon>
        <taxon>Papilionoideae</taxon>
        <taxon>50 kb inversion clade</taxon>
        <taxon>NPAAA clade</taxon>
        <taxon>indigoferoid/millettioid clade</taxon>
        <taxon>Phaseoleae</taxon>
        <taxon>Canavalia</taxon>
    </lineage>
</organism>
<keyword evidence="2" id="KW-1185">Reference proteome</keyword>
<gene>
    <name evidence="1" type="ORF">VNO77_11635</name>
</gene>
<sequence>MSLPSFEIQERIKGRNLTVLILSKRAIEDRQQNSVVLRKRNKYSAYVLQQCHFQLSLFTFFLRTPLPPPIIQFPWVV</sequence>
<reference evidence="1 2" key="1">
    <citation type="submission" date="2024-01" db="EMBL/GenBank/DDBJ databases">
        <title>The genomes of 5 underutilized Papilionoideae crops provide insights into root nodulation and disease resistanc.</title>
        <authorList>
            <person name="Jiang F."/>
        </authorList>
    </citation>
    <scope>NUCLEOTIDE SEQUENCE [LARGE SCALE GENOMIC DNA]</scope>
    <source>
        <strain evidence="1">LVBAO_FW01</strain>
        <tissue evidence="1">Leaves</tissue>
    </source>
</reference>
<accession>A0AAN9MC68</accession>
<evidence type="ECO:0000313" key="2">
    <source>
        <dbReference type="Proteomes" id="UP001367508"/>
    </source>
</evidence>
<name>A0AAN9MC68_CANGL</name>
<protein>
    <submittedName>
        <fullName evidence="1">Uncharacterized protein</fullName>
    </submittedName>
</protein>
<comment type="caution">
    <text evidence="1">The sequence shown here is derived from an EMBL/GenBank/DDBJ whole genome shotgun (WGS) entry which is preliminary data.</text>
</comment>
<dbReference type="AlphaFoldDB" id="A0AAN9MC68"/>
<dbReference type="EMBL" id="JAYMYQ010000002">
    <property type="protein sequence ID" value="KAK7351884.1"/>
    <property type="molecule type" value="Genomic_DNA"/>
</dbReference>
<dbReference type="Proteomes" id="UP001367508">
    <property type="component" value="Unassembled WGS sequence"/>
</dbReference>